<accession>A0ABT9UMC5</accession>
<dbReference type="RefSeq" id="WP_224026666.1">
    <property type="nucleotide sequence ID" value="NZ_JAUSSY010000018.1"/>
</dbReference>
<evidence type="ECO:0008006" key="5">
    <source>
        <dbReference type="Google" id="ProtNLM"/>
    </source>
</evidence>
<feature type="signal peptide" evidence="2">
    <location>
        <begin position="1"/>
        <end position="22"/>
    </location>
</feature>
<feature type="compositionally biased region" description="Low complexity" evidence="1">
    <location>
        <begin position="28"/>
        <end position="66"/>
    </location>
</feature>
<proteinExistence type="predicted"/>
<evidence type="ECO:0000256" key="1">
    <source>
        <dbReference type="SAM" id="MobiDB-lite"/>
    </source>
</evidence>
<keyword evidence="4" id="KW-1185">Reference proteome</keyword>
<protein>
    <recommendedName>
        <fullName evidence="5">Lipoprotein</fullName>
    </recommendedName>
</protein>
<evidence type="ECO:0000313" key="4">
    <source>
        <dbReference type="Proteomes" id="UP001226389"/>
    </source>
</evidence>
<sequence length="163" mass="16112">MNKTFTAAAIAAMAVLTGSALAGCSMSTPAPAETTQATPAPSDNGAASTSPAASTGPGSTGAARSGGTKAACELFNKLVADYGAVSPTDSQGYEDVYSRAQDAKDTVSGDLRGLFTSLSLLAIDHSSVAETGGKPSQESKDAVRDAVFANAGTCTAEGVTLRL</sequence>
<feature type="region of interest" description="Disordered" evidence="1">
    <location>
        <begin position="27"/>
        <end position="66"/>
    </location>
</feature>
<dbReference type="EMBL" id="JAUSSY010000018">
    <property type="protein sequence ID" value="MDQ0120795.1"/>
    <property type="molecule type" value="Genomic_DNA"/>
</dbReference>
<evidence type="ECO:0000313" key="3">
    <source>
        <dbReference type="EMBL" id="MDQ0120795.1"/>
    </source>
</evidence>
<name>A0ABT9UMC5_9MICC</name>
<organism evidence="3 4">
    <name type="scientific">Pseudarthrobacter defluvii</name>
    <dbReference type="NCBI Taxonomy" id="410837"/>
    <lineage>
        <taxon>Bacteria</taxon>
        <taxon>Bacillati</taxon>
        <taxon>Actinomycetota</taxon>
        <taxon>Actinomycetes</taxon>
        <taxon>Micrococcales</taxon>
        <taxon>Micrococcaceae</taxon>
        <taxon>Pseudarthrobacter</taxon>
    </lineage>
</organism>
<dbReference type="Proteomes" id="UP001226389">
    <property type="component" value="Unassembled WGS sequence"/>
</dbReference>
<comment type="caution">
    <text evidence="3">The sequence shown here is derived from an EMBL/GenBank/DDBJ whole genome shotgun (WGS) entry which is preliminary data.</text>
</comment>
<feature type="chain" id="PRO_5046470616" description="Lipoprotein" evidence="2">
    <location>
        <begin position="23"/>
        <end position="163"/>
    </location>
</feature>
<evidence type="ECO:0000256" key="2">
    <source>
        <dbReference type="SAM" id="SignalP"/>
    </source>
</evidence>
<dbReference type="PROSITE" id="PS51257">
    <property type="entry name" value="PROKAR_LIPOPROTEIN"/>
    <property type="match status" value="1"/>
</dbReference>
<reference evidence="3 4" key="1">
    <citation type="submission" date="2023-07" db="EMBL/GenBank/DDBJ databases">
        <title>Sorghum-associated microbial communities from plants grown in Nebraska, USA.</title>
        <authorList>
            <person name="Schachtman D."/>
        </authorList>
    </citation>
    <scope>NUCLEOTIDE SEQUENCE [LARGE SCALE GENOMIC DNA]</scope>
    <source>
        <strain evidence="3 4">DS994</strain>
    </source>
</reference>
<gene>
    <name evidence="3" type="ORF">J2T22_004002</name>
</gene>
<keyword evidence="2" id="KW-0732">Signal</keyword>